<reference evidence="1" key="2">
    <citation type="submission" date="2022-10" db="EMBL/GenBank/DDBJ databases">
        <authorList>
            <person name="Kostovova I."/>
            <person name="Moravkova M."/>
            <person name="Pechar R."/>
        </authorList>
    </citation>
    <scope>NUCLEOTIDE SEQUENCE</scope>
    <source>
        <strain evidence="1">M597B</strain>
    </source>
</reference>
<organism evidence="1 2">
    <name type="scientific">Lactobacillus amylovorus</name>
    <dbReference type="NCBI Taxonomy" id="1604"/>
    <lineage>
        <taxon>Bacteria</taxon>
        <taxon>Bacillati</taxon>
        <taxon>Bacillota</taxon>
        <taxon>Bacilli</taxon>
        <taxon>Lactobacillales</taxon>
        <taxon>Lactobacillaceae</taxon>
        <taxon>Lactobacillus</taxon>
    </lineage>
</organism>
<accession>A0AAW6BE71</accession>
<dbReference type="Proteomes" id="UP001141961">
    <property type="component" value="Unassembled WGS sequence"/>
</dbReference>
<sequence length="33" mass="3928">LYQKFGFQVIDSVTEKWSDAYPVDFSQDKMKLN</sequence>
<dbReference type="EMBL" id="JAOTHD010000062">
    <property type="protein sequence ID" value="MDB6247694.1"/>
    <property type="molecule type" value="Genomic_DNA"/>
</dbReference>
<comment type="caution">
    <text evidence="1">The sequence shown here is derived from an EMBL/GenBank/DDBJ whole genome shotgun (WGS) entry which is preliminary data.</text>
</comment>
<protein>
    <submittedName>
        <fullName evidence="1">N-acetyltransferase</fullName>
    </submittedName>
</protein>
<feature type="non-terminal residue" evidence="1">
    <location>
        <position position="1"/>
    </location>
</feature>
<reference evidence="1" key="1">
    <citation type="journal article" date="2022" name="Microorganisms">
        <title>Antibiotic Susceptibility, Resistance Gene Determinants and Corresponding Genomic Regions in Lactobacillus amylovorus Isolates Derived from Wild Boars and Domestic Pigs.</title>
        <authorList>
            <person name="Moravkova M."/>
            <person name="Kostovova I."/>
            <person name="Kavanova K."/>
            <person name="Pechar R."/>
            <person name="Stanek S."/>
            <person name="Brychta A."/>
            <person name="Zeman M."/>
            <person name="Kubasova T."/>
        </authorList>
    </citation>
    <scope>NUCLEOTIDE SEQUENCE</scope>
    <source>
        <strain evidence="1">M597B</strain>
    </source>
</reference>
<evidence type="ECO:0000313" key="1">
    <source>
        <dbReference type="EMBL" id="MDB6247694.1"/>
    </source>
</evidence>
<evidence type="ECO:0000313" key="2">
    <source>
        <dbReference type="Proteomes" id="UP001141961"/>
    </source>
</evidence>
<gene>
    <name evidence="1" type="ORF">ODV14_10560</name>
</gene>
<dbReference type="AlphaFoldDB" id="A0AAW6BE71"/>
<name>A0AAW6BE71_LACAM</name>
<proteinExistence type="predicted"/>